<accession>A0A644ZR09</accession>
<dbReference type="Pfam" id="PF13302">
    <property type="entry name" value="Acetyltransf_3"/>
    <property type="match status" value="1"/>
</dbReference>
<dbReference type="PANTHER" id="PTHR43441:SF12">
    <property type="entry name" value="RIBOSOMAL N-ACETYLTRANSFERASE YDAF-RELATED"/>
    <property type="match status" value="1"/>
</dbReference>
<evidence type="ECO:0000259" key="1">
    <source>
        <dbReference type="PROSITE" id="PS51186"/>
    </source>
</evidence>
<dbReference type="GO" id="GO:0005737">
    <property type="term" value="C:cytoplasm"/>
    <property type="evidence" value="ECO:0007669"/>
    <property type="project" value="TreeGrafter"/>
</dbReference>
<reference evidence="2" key="1">
    <citation type="submission" date="2019-08" db="EMBL/GenBank/DDBJ databases">
        <authorList>
            <person name="Kucharzyk K."/>
            <person name="Murdoch R.W."/>
            <person name="Higgins S."/>
            <person name="Loffler F."/>
        </authorList>
    </citation>
    <scope>NUCLEOTIDE SEQUENCE</scope>
</reference>
<dbReference type="Gene3D" id="3.40.630.30">
    <property type="match status" value="1"/>
</dbReference>
<keyword evidence="2" id="KW-0012">Acyltransferase</keyword>
<dbReference type="InterPro" id="IPR051908">
    <property type="entry name" value="Ribosomal_N-acetyltransferase"/>
</dbReference>
<dbReference type="InterPro" id="IPR000182">
    <property type="entry name" value="GNAT_dom"/>
</dbReference>
<evidence type="ECO:0000313" key="2">
    <source>
        <dbReference type="EMBL" id="MPM42321.1"/>
    </source>
</evidence>
<dbReference type="AlphaFoldDB" id="A0A644ZR09"/>
<organism evidence="2">
    <name type="scientific">bioreactor metagenome</name>
    <dbReference type="NCBI Taxonomy" id="1076179"/>
    <lineage>
        <taxon>unclassified sequences</taxon>
        <taxon>metagenomes</taxon>
        <taxon>ecological metagenomes</taxon>
    </lineage>
</organism>
<proteinExistence type="predicted"/>
<keyword evidence="2" id="KW-0808">Transferase</keyword>
<dbReference type="PROSITE" id="PS51186">
    <property type="entry name" value="GNAT"/>
    <property type="match status" value="1"/>
</dbReference>
<dbReference type="GO" id="GO:0008999">
    <property type="term" value="F:protein-N-terminal-alanine acetyltransferase activity"/>
    <property type="evidence" value="ECO:0007669"/>
    <property type="project" value="TreeGrafter"/>
</dbReference>
<dbReference type="GO" id="GO:1990189">
    <property type="term" value="F:protein N-terminal-serine acetyltransferase activity"/>
    <property type="evidence" value="ECO:0007669"/>
    <property type="project" value="TreeGrafter"/>
</dbReference>
<name>A0A644ZR09_9ZZZZ</name>
<dbReference type="PANTHER" id="PTHR43441">
    <property type="entry name" value="RIBOSOMAL-PROTEIN-SERINE ACETYLTRANSFERASE"/>
    <property type="match status" value="1"/>
</dbReference>
<dbReference type="EC" id="2.3.1.-" evidence="2"/>
<dbReference type="EMBL" id="VSSQ01009686">
    <property type="protein sequence ID" value="MPM42321.1"/>
    <property type="molecule type" value="Genomic_DNA"/>
</dbReference>
<protein>
    <submittedName>
        <fullName evidence="2">Putative ribosomal N-acetyltransferase YdaF</fullName>
        <ecNumber evidence="2">2.3.1.-</ecNumber>
    </submittedName>
</protein>
<gene>
    <name evidence="2" type="primary">ydaF_7</name>
    <name evidence="2" type="ORF">SDC9_88986</name>
</gene>
<sequence>MIIKVDDNIVLRQLMQSDSAEIFKTIDSQREYLGKWLPFVEFTKSISDTVSYVDSVIKAPDEKFEFVFTIQKRKSLVNKGDNHSNIVNDPFQEYFEFAGLIGFKDTDRQNKKTEIGYWLSHNYQKLGIMTKSAEKLCEFAFEEMSMNRIQIKCAVGNTASSNIPKRLGFVFEGTEREGELLTGGVFADLEVYSKLKNDKQI</sequence>
<comment type="caution">
    <text evidence="2">The sequence shown here is derived from an EMBL/GenBank/DDBJ whole genome shotgun (WGS) entry which is preliminary data.</text>
</comment>
<dbReference type="InterPro" id="IPR016181">
    <property type="entry name" value="Acyl_CoA_acyltransferase"/>
</dbReference>
<dbReference type="SUPFAM" id="SSF55729">
    <property type="entry name" value="Acyl-CoA N-acyltransferases (Nat)"/>
    <property type="match status" value="1"/>
</dbReference>
<feature type="domain" description="N-acetyltransferase" evidence="1">
    <location>
        <begin position="96"/>
        <end position="198"/>
    </location>
</feature>